<keyword evidence="1" id="KW-0812">Transmembrane</keyword>
<sequence>FLLCFYLAFYTMTFVLIDYSFLYRMWAVEAPERVRYFSKPWFIGLLALVAAVEFSIWYCNSFFIFNGTPEGRDEMREIVMDKYGVDTRDHSMIIGDYIRNGTFHVRSMTGYCIYVSVLSICFGFMIFASVRITTFLGKAATKISTKTRKLQTQLFRMLCWQTVIPFIFLYIPCGASLTLPLLHFDASPLADVTSLLLSFFLPLDAVVVIYMMRDYRSAVARMLFCSGISMDESELEKEEEVRLEKLVPIVLIAANIFGCIISLALLKLLFMTRLHVNCKFLLKTWTTCFLVQFVLNIVIFALNFSMDELPKNKQDPPIRHTLYSLELTAQQISTIYELGVATERIISSIRPEEYYRSRLAWKLLYPITVTICGCSLWSQVLFTNEGYHSLFVAVVLSLDIFTICV</sequence>
<comment type="caution">
    <text evidence="2">The sequence shown here is derived from an EMBL/GenBank/DDBJ whole genome shotgun (WGS) entry which is preliminary data.</text>
</comment>
<feature type="transmembrane region" description="Helical" evidence="1">
    <location>
        <begin position="194"/>
        <end position="212"/>
    </location>
</feature>
<feature type="transmembrane region" description="Helical" evidence="1">
    <location>
        <begin position="282"/>
        <end position="304"/>
    </location>
</feature>
<feature type="transmembrane region" description="Helical" evidence="1">
    <location>
        <begin position="113"/>
        <end position="137"/>
    </location>
</feature>
<keyword evidence="1" id="KW-1133">Transmembrane helix</keyword>
<evidence type="ECO:0008006" key="4">
    <source>
        <dbReference type="Google" id="ProtNLM"/>
    </source>
</evidence>
<feature type="transmembrane region" description="Helical" evidence="1">
    <location>
        <begin position="158"/>
        <end position="182"/>
    </location>
</feature>
<dbReference type="Pfam" id="PF10326">
    <property type="entry name" value="7TM_GPCR_Str"/>
    <property type="match status" value="1"/>
</dbReference>
<evidence type="ECO:0000256" key="1">
    <source>
        <dbReference type="SAM" id="Phobius"/>
    </source>
</evidence>
<reference evidence="2" key="1">
    <citation type="submission" date="2023-10" db="EMBL/GenBank/DDBJ databases">
        <title>Genome assembly of Pristionchus species.</title>
        <authorList>
            <person name="Yoshida K."/>
            <person name="Sommer R.J."/>
        </authorList>
    </citation>
    <scope>NUCLEOTIDE SEQUENCE</scope>
    <source>
        <strain evidence="2">RS0144</strain>
    </source>
</reference>
<feature type="transmembrane region" description="Helical" evidence="1">
    <location>
        <begin position="246"/>
        <end position="270"/>
    </location>
</feature>
<protein>
    <recommendedName>
        <fullName evidence="4">G protein-coupled receptor</fullName>
    </recommendedName>
</protein>
<feature type="transmembrane region" description="Helical" evidence="1">
    <location>
        <begin position="359"/>
        <end position="380"/>
    </location>
</feature>
<dbReference type="AlphaFoldDB" id="A0AAV5TIM7"/>
<dbReference type="PANTHER" id="PTHR22943:SF248">
    <property type="entry name" value="SEVEN TM RECEPTOR"/>
    <property type="match status" value="1"/>
</dbReference>
<feature type="non-terminal residue" evidence="2">
    <location>
        <position position="1"/>
    </location>
</feature>
<feature type="non-terminal residue" evidence="2">
    <location>
        <position position="405"/>
    </location>
</feature>
<dbReference type="PANTHER" id="PTHR22943">
    <property type="entry name" value="7-TRANSMEMBRANE DOMAIN RECEPTOR C.ELEGANS"/>
    <property type="match status" value="1"/>
</dbReference>
<keyword evidence="1" id="KW-0472">Membrane</keyword>
<gene>
    <name evidence="2" type="ORF">PENTCL1PPCAC_16385</name>
</gene>
<dbReference type="InterPro" id="IPR019428">
    <property type="entry name" value="7TM_GPCR_serpentine_rcpt_Str"/>
</dbReference>
<name>A0AAV5TIM7_9BILA</name>
<evidence type="ECO:0000313" key="2">
    <source>
        <dbReference type="EMBL" id="GMS94210.1"/>
    </source>
</evidence>
<dbReference type="SUPFAM" id="SSF81321">
    <property type="entry name" value="Family A G protein-coupled receptor-like"/>
    <property type="match status" value="1"/>
</dbReference>
<dbReference type="Proteomes" id="UP001432027">
    <property type="component" value="Unassembled WGS sequence"/>
</dbReference>
<feature type="transmembrane region" description="Helical" evidence="1">
    <location>
        <begin position="40"/>
        <end position="65"/>
    </location>
</feature>
<feature type="transmembrane region" description="Helical" evidence="1">
    <location>
        <begin position="6"/>
        <end position="28"/>
    </location>
</feature>
<organism evidence="2 3">
    <name type="scientific">Pristionchus entomophagus</name>
    <dbReference type="NCBI Taxonomy" id="358040"/>
    <lineage>
        <taxon>Eukaryota</taxon>
        <taxon>Metazoa</taxon>
        <taxon>Ecdysozoa</taxon>
        <taxon>Nematoda</taxon>
        <taxon>Chromadorea</taxon>
        <taxon>Rhabditida</taxon>
        <taxon>Rhabditina</taxon>
        <taxon>Diplogasteromorpha</taxon>
        <taxon>Diplogasteroidea</taxon>
        <taxon>Neodiplogasteridae</taxon>
        <taxon>Pristionchus</taxon>
    </lineage>
</organism>
<keyword evidence="3" id="KW-1185">Reference proteome</keyword>
<dbReference type="EMBL" id="BTSX01000004">
    <property type="protein sequence ID" value="GMS94210.1"/>
    <property type="molecule type" value="Genomic_DNA"/>
</dbReference>
<proteinExistence type="predicted"/>
<accession>A0AAV5TIM7</accession>
<evidence type="ECO:0000313" key="3">
    <source>
        <dbReference type="Proteomes" id="UP001432027"/>
    </source>
</evidence>